<accession>A0ABW6GC91</accession>
<sequence length="120" mass="12938">MTRRPAIHDAAPSLVVSHGADFFGQDHHLRKEVAALASWVQTSVPYNDRKAVASLVDALEFPKPRTFPAAEAALVSEQLLTVSRTRHLKPRASALARALADAAARAAADGESWEWTVEAA</sequence>
<evidence type="ECO:0000313" key="3">
    <source>
        <dbReference type="Proteomes" id="UP001598673"/>
    </source>
</evidence>
<organism evidence="2 3">
    <name type="scientific">Prauserella salsuginis</name>
    <dbReference type="NCBI Taxonomy" id="387889"/>
    <lineage>
        <taxon>Bacteria</taxon>
        <taxon>Bacillati</taxon>
        <taxon>Actinomycetota</taxon>
        <taxon>Actinomycetes</taxon>
        <taxon>Pseudonocardiales</taxon>
        <taxon>Pseudonocardiaceae</taxon>
        <taxon>Prauserella</taxon>
        <taxon>Prauserella salsuginis group</taxon>
    </lineage>
</organism>
<proteinExistence type="predicted"/>
<gene>
    <name evidence="2" type="ORF">ACFWGY_26135</name>
</gene>
<dbReference type="EMBL" id="JBHXCV010000036">
    <property type="protein sequence ID" value="MFD6796824.1"/>
    <property type="molecule type" value="Genomic_DNA"/>
</dbReference>
<name>A0ABW6GC91_9PSEU</name>
<dbReference type="InterPro" id="IPR056641">
    <property type="entry name" value="DUF7739"/>
</dbReference>
<feature type="domain" description="DUF7739" evidence="1">
    <location>
        <begin position="19"/>
        <end position="116"/>
    </location>
</feature>
<keyword evidence="3" id="KW-1185">Reference proteome</keyword>
<dbReference type="Proteomes" id="UP001598673">
    <property type="component" value="Unassembled WGS sequence"/>
</dbReference>
<evidence type="ECO:0000313" key="2">
    <source>
        <dbReference type="EMBL" id="MFD6796824.1"/>
    </source>
</evidence>
<dbReference type="Pfam" id="PF24881">
    <property type="entry name" value="DUF7739"/>
    <property type="match status" value="1"/>
</dbReference>
<protein>
    <recommendedName>
        <fullName evidence="1">DUF7739 domain-containing protein</fullName>
    </recommendedName>
</protein>
<dbReference type="RefSeq" id="WP_377541239.1">
    <property type="nucleotide sequence ID" value="NZ_JBHXCV010000036.1"/>
</dbReference>
<comment type="caution">
    <text evidence="2">The sequence shown here is derived from an EMBL/GenBank/DDBJ whole genome shotgun (WGS) entry which is preliminary data.</text>
</comment>
<reference evidence="2 3" key="1">
    <citation type="submission" date="2024-09" db="EMBL/GenBank/DDBJ databases">
        <title>The Natural Products Discovery Center: Release of the First 8490 Sequenced Strains for Exploring Actinobacteria Biosynthetic Diversity.</title>
        <authorList>
            <person name="Kalkreuter E."/>
            <person name="Kautsar S.A."/>
            <person name="Yang D."/>
            <person name="Bader C.D."/>
            <person name="Teijaro C.N."/>
            <person name="Fluegel L."/>
            <person name="Davis C.M."/>
            <person name="Simpson J.R."/>
            <person name="Lauterbach L."/>
            <person name="Steele A.D."/>
            <person name="Gui C."/>
            <person name="Meng S."/>
            <person name="Li G."/>
            <person name="Viehrig K."/>
            <person name="Ye F."/>
            <person name="Su P."/>
            <person name="Kiefer A.F."/>
            <person name="Nichols A."/>
            <person name="Cepeda A.J."/>
            <person name="Yan W."/>
            <person name="Fan B."/>
            <person name="Jiang Y."/>
            <person name="Adhikari A."/>
            <person name="Zheng C.-J."/>
            <person name="Schuster L."/>
            <person name="Cowan T.M."/>
            <person name="Smanski M.J."/>
            <person name="Chevrette M.G."/>
            <person name="De Carvalho L.P.S."/>
            <person name="Shen B."/>
        </authorList>
    </citation>
    <scope>NUCLEOTIDE SEQUENCE [LARGE SCALE GENOMIC DNA]</scope>
    <source>
        <strain evidence="2 3">NPDC060353</strain>
    </source>
</reference>
<evidence type="ECO:0000259" key="1">
    <source>
        <dbReference type="Pfam" id="PF24881"/>
    </source>
</evidence>